<accession>A0A3D8LG82</accession>
<sequence length="190" mass="21519">MKETHHSDKTFDKINYSNKVVSGREFEACTFTNCDFSGSNFSGNDFIDCRFEDCNLSMMRLEYTGLKTVEFHNCKVMGVDFSACNEFLFSVSFSNCILDFVSFFRRKIRKTTFDGCSIKEANFTQSDLTGSAFSDCDLSQTVFDQTILEKVDFRSASNFSIDPDMNKIKKAKFSLTGLPGLLDKHDIVVG</sequence>
<dbReference type="PANTHER" id="PTHR42999:SF1">
    <property type="entry name" value="PENTAPEPTIDE REPEAT-CONTAINING PROTEIN"/>
    <property type="match status" value="1"/>
</dbReference>
<organism evidence="1 2">
    <name type="scientific">Pontibacter diazotrophicus</name>
    <dbReference type="NCBI Taxonomy" id="1400979"/>
    <lineage>
        <taxon>Bacteria</taxon>
        <taxon>Pseudomonadati</taxon>
        <taxon>Bacteroidota</taxon>
        <taxon>Cytophagia</taxon>
        <taxon>Cytophagales</taxon>
        <taxon>Hymenobacteraceae</taxon>
        <taxon>Pontibacter</taxon>
    </lineage>
</organism>
<gene>
    <name evidence="1" type="ORF">DXT99_07900</name>
</gene>
<dbReference type="Pfam" id="PF13599">
    <property type="entry name" value="Pentapeptide_4"/>
    <property type="match status" value="1"/>
</dbReference>
<comment type="caution">
    <text evidence="1">The sequence shown here is derived from an EMBL/GenBank/DDBJ whole genome shotgun (WGS) entry which is preliminary data.</text>
</comment>
<dbReference type="EMBL" id="QRGR01000007">
    <property type="protein sequence ID" value="RDV15902.1"/>
    <property type="molecule type" value="Genomic_DNA"/>
</dbReference>
<dbReference type="OrthoDB" id="67652at2"/>
<evidence type="ECO:0000313" key="1">
    <source>
        <dbReference type="EMBL" id="RDV15902.1"/>
    </source>
</evidence>
<dbReference type="AlphaFoldDB" id="A0A3D8LG82"/>
<dbReference type="PANTHER" id="PTHR42999">
    <property type="entry name" value="ANTIBIOTIC RESISTANCE PROTEIN MCBG"/>
    <property type="match status" value="1"/>
</dbReference>
<proteinExistence type="predicted"/>
<dbReference type="SUPFAM" id="SSF141571">
    <property type="entry name" value="Pentapeptide repeat-like"/>
    <property type="match status" value="1"/>
</dbReference>
<name>A0A3D8LG82_9BACT</name>
<dbReference type="InterPro" id="IPR052949">
    <property type="entry name" value="PA_immunity-related"/>
</dbReference>
<evidence type="ECO:0000313" key="2">
    <source>
        <dbReference type="Proteomes" id="UP000256708"/>
    </source>
</evidence>
<dbReference type="Proteomes" id="UP000256708">
    <property type="component" value="Unassembled WGS sequence"/>
</dbReference>
<protein>
    <submittedName>
        <fullName evidence="1">Pentapeptide repeat-containing protein</fullName>
    </submittedName>
</protein>
<dbReference type="InterPro" id="IPR001646">
    <property type="entry name" value="5peptide_repeat"/>
</dbReference>
<dbReference type="Gene3D" id="2.160.20.80">
    <property type="entry name" value="E3 ubiquitin-protein ligase SopA"/>
    <property type="match status" value="1"/>
</dbReference>
<dbReference type="RefSeq" id="WP_115564974.1">
    <property type="nucleotide sequence ID" value="NZ_QRGR01000007.1"/>
</dbReference>
<keyword evidence="2" id="KW-1185">Reference proteome</keyword>
<reference evidence="2" key="1">
    <citation type="submission" date="2018-08" db="EMBL/GenBank/DDBJ databases">
        <authorList>
            <person name="Liu Z.-W."/>
            <person name="Du Z.-J."/>
        </authorList>
    </citation>
    <scope>NUCLEOTIDE SEQUENCE [LARGE SCALE GENOMIC DNA]</scope>
    <source>
        <strain evidence="2">H4X</strain>
    </source>
</reference>
<dbReference type="Pfam" id="PF00805">
    <property type="entry name" value="Pentapeptide"/>
    <property type="match status" value="1"/>
</dbReference>